<proteinExistence type="inferred from homology"/>
<evidence type="ECO:0000259" key="5">
    <source>
        <dbReference type="Pfam" id="PF03446"/>
    </source>
</evidence>
<evidence type="ECO:0000259" key="6">
    <source>
        <dbReference type="Pfam" id="PF14833"/>
    </source>
</evidence>
<dbReference type="GO" id="GO:0016054">
    <property type="term" value="P:organic acid catabolic process"/>
    <property type="evidence" value="ECO:0007669"/>
    <property type="project" value="UniProtKB-ARBA"/>
</dbReference>
<dbReference type="Pfam" id="PF14833">
    <property type="entry name" value="NAD_binding_11"/>
    <property type="match status" value="1"/>
</dbReference>
<evidence type="ECO:0000256" key="1">
    <source>
        <dbReference type="ARBA" id="ARBA00009080"/>
    </source>
</evidence>
<dbReference type="InterPro" id="IPR015815">
    <property type="entry name" value="HIBADH-related"/>
</dbReference>
<gene>
    <name evidence="7" type="ORF">A3D25_04155</name>
</gene>
<accession>A0A1F5KGG0</accession>
<dbReference type="EMBL" id="MFDD01000014">
    <property type="protein sequence ID" value="OGE39968.1"/>
    <property type="molecule type" value="Genomic_DNA"/>
</dbReference>
<evidence type="ECO:0008006" key="9">
    <source>
        <dbReference type="Google" id="ProtNLM"/>
    </source>
</evidence>
<keyword evidence="2" id="KW-0560">Oxidoreductase</keyword>
<comment type="caution">
    <text evidence="7">The sequence shown here is derived from an EMBL/GenBank/DDBJ whole genome shotgun (WGS) entry which is preliminary data.</text>
</comment>
<name>A0A1F5KGG0_9BACT</name>
<dbReference type="Pfam" id="PF03446">
    <property type="entry name" value="NAD_binding_2"/>
    <property type="match status" value="1"/>
</dbReference>
<dbReference type="Proteomes" id="UP000177328">
    <property type="component" value="Unassembled WGS sequence"/>
</dbReference>
<organism evidence="7 8">
    <name type="scientific">Candidatus Daviesbacteria bacterium RIFCSPHIGHO2_02_FULL_43_12</name>
    <dbReference type="NCBI Taxonomy" id="1797776"/>
    <lineage>
        <taxon>Bacteria</taxon>
        <taxon>Candidatus Daviesiibacteriota</taxon>
    </lineage>
</organism>
<dbReference type="SUPFAM" id="SSF51735">
    <property type="entry name" value="NAD(P)-binding Rossmann-fold domains"/>
    <property type="match status" value="1"/>
</dbReference>
<dbReference type="GO" id="GO:0051287">
    <property type="term" value="F:NAD binding"/>
    <property type="evidence" value="ECO:0007669"/>
    <property type="project" value="InterPro"/>
</dbReference>
<dbReference type="InterPro" id="IPR029154">
    <property type="entry name" value="HIBADH-like_NADP-bd"/>
</dbReference>
<evidence type="ECO:0000313" key="7">
    <source>
        <dbReference type="EMBL" id="OGE39968.1"/>
    </source>
</evidence>
<reference evidence="7 8" key="1">
    <citation type="journal article" date="2016" name="Nat. Commun.">
        <title>Thousands of microbial genomes shed light on interconnected biogeochemical processes in an aquifer system.</title>
        <authorList>
            <person name="Anantharaman K."/>
            <person name="Brown C.T."/>
            <person name="Hug L.A."/>
            <person name="Sharon I."/>
            <person name="Castelle C.J."/>
            <person name="Probst A.J."/>
            <person name="Thomas B.C."/>
            <person name="Singh A."/>
            <person name="Wilkins M.J."/>
            <person name="Karaoz U."/>
            <person name="Brodie E.L."/>
            <person name="Williams K.H."/>
            <person name="Hubbard S.S."/>
            <person name="Banfield J.F."/>
        </authorList>
    </citation>
    <scope>NUCLEOTIDE SEQUENCE [LARGE SCALE GENOMIC DNA]</scope>
</reference>
<feature type="domain" description="3-hydroxyisobutyrate dehydrogenase-like NAD-binding" evidence="6">
    <location>
        <begin position="175"/>
        <end position="294"/>
    </location>
</feature>
<sequence length="297" mass="31611">MKKLKVGFIGLGLMGLPMAKNILKAGFPLVVYNRTRSKTKELEGLGAKVAQNPSELAKDVDVIITMVTGPKEVEGLIFGKQGIVAGIKSSTNSNRGSTPKVVVDMSTIGPQAAVKIFSQLGKRDVDFLDAPVTGSTPKAITGELTIFIGGKPEVFQKVRPVLASLGDPLFIGKSGQGQAIKMVNNMIVAISMAALAEGMLLADAEKLPRSKVAEVLENVPALSPFQKLKLSNMVNKKHPTLFSVANMAKDLKLARSEINSGSPKLPFLTRVASMYKQAQNKGLASQDISAILEVMKN</sequence>
<evidence type="ECO:0000256" key="4">
    <source>
        <dbReference type="PIRSR" id="PIRSR000103-1"/>
    </source>
</evidence>
<dbReference type="Gene3D" id="1.10.1040.10">
    <property type="entry name" value="N-(1-d-carboxylethyl)-l-norvaline Dehydrogenase, domain 2"/>
    <property type="match status" value="1"/>
</dbReference>
<evidence type="ECO:0000256" key="3">
    <source>
        <dbReference type="ARBA" id="ARBA00023027"/>
    </source>
</evidence>
<protein>
    <recommendedName>
        <fullName evidence="9">6-phosphogluconate dehydrogenase</fullName>
    </recommendedName>
</protein>
<dbReference type="InterPro" id="IPR006115">
    <property type="entry name" value="6PGDH_NADP-bd"/>
</dbReference>
<feature type="active site" evidence="4">
    <location>
        <position position="181"/>
    </location>
</feature>
<dbReference type="InterPro" id="IPR002204">
    <property type="entry name" value="3-OH-isobutyrate_DH-rel_CS"/>
</dbReference>
<dbReference type="GO" id="GO:0016491">
    <property type="term" value="F:oxidoreductase activity"/>
    <property type="evidence" value="ECO:0007669"/>
    <property type="project" value="UniProtKB-KW"/>
</dbReference>
<dbReference type="PANTHER" id="PTHR43060">
    <property type="entry name" value="3-HYDROXYISOBUTYRATE DEHYDROGENASE-LIKE 1, MITOCHONDRIAL-RELATED"/>
    <property type="match status" value="1"/>
</dbReference>
<feature type="domain" description="6-phosphogluconate dehydrogenase NADP-binding" evidence="5">
    <location>
        <begin position="5"/>
        <end position="169"/>
    </location>
</feature>
<comment type="similarity">
    <text evidence="1">Belongs to the HIBADH-related family.</text>
</comment>
<evidence type="ECO:0000313" key="8">
    <source>
        <dbReference type="Proteomes" id="UP000177328"/>
    </source>
</evidence>
<dbReference type="PROSITE" id="PS00895">
    <property type="entry name" value="3_HYDROXYISOBUT_DH"/>
    <property type="match status" value="1"/>
</dbReference>
<dbReference type="AlphaFoldDB" id="A0A1F5KGG0"/>
<dbReference type="InterPro" id="IPR013328">
    <property type="entry name" value="6PGD_dom2"/>
</dbReference>
<dbReference type="PIRSF" id="PIRSF000103">
    <property type="entry name" value="HIBADH"/>
    <property type="match status" value="1"/>
</dbReference>
<dbReference type="GO" id="GO:0050661">
    <property type="term" value="F:NADP binding"/>
    <property type="evidence" value="ECO:0007669"/>
    <property type="project" value="InterPro"/>
</dbReference>
<dbReference type="PANTHER" id="PTHR43060:SF15">
    <property type="entry name" value="3-HYDROXYISOBUTYRATE DEHYDROGENASE-LIKE 1, MITOCHONDRIAL-RELATED"/>
    <property type="match status" value="1"/>
</dbReference>
<dbReference type="SUPFAM" id="SSF48179">
    <property type="entry name" value="6-phosphogluconate dehydrogenase C-terminal domain-like"/>
    <property type="match status" value="1"/>
</dbReference>
<dbReference type="InterPro" id="IPR008927">
    <property type="entry name" value="6-PGluconate_DH-like_C_sf"/>
</dbReference>
<dbReference type="Gene3D" id="3.40.50.720">
    <property type="entry name" value="NAD(P)-binding Rossmann-like Domain"/>
    <property type="match status" value="1"/>
</dbReference>
<dbReference type="InterPro" id="IPR036291">
    <property type="entry name" value="NAD(P)-bd_dom_sf"/>
</dbReference>
<evidence type="ECO:0000256" key="2">
    <source>
        <dbReference type="ARBA" id="ARBA00023002"/>
    </source>
</evidence>
<keyword evidence="3" id="KW-0520">NAD</keyword>